<dbReference type="AlphaFoldDB" id="A0A3M7R060"/>
<gene>
    <name evidence="1" type="ORF">BpHYR1_047908</name>
</gene>
<accession>A0A3M7R060</accession>
<sequence>MMKTVQSNFNQVRCCGRSYSRSRKSALLNHKESDYGENKFLLSKWLYKKNSYDLIELLFKSHKSYLYIQGWENEIKKIFEYKQKNFEK</sequence>
<organism evidence="1 2">
    <name type="scientific">Brachionus plicatilis</name>
    <name type="common">Marine rotifer</name>
    <name type="synonym">Brachionus muelleri</name>
    <dbReference type="NCBI Taxonomy" id="10195"/>
    <lineage>
        <taxon>Eukaryota</taxon>
        <taxon>Metazoa</taxon>
        <taxon>Spiralia</taxon>
        <taxon>Gnathifera</taxon>
        <taxon>Rotifera</taxon>
        <taxon>Eurotatoria</taxon>
        <taxon>Monogononta</taxon>
        <taxon>Pseudotrocha</taxon>
        <taxon>Ploima</taxon>
        <taxon>Brachionidae</taxon>
        <taxon>Brachionus</taxon>
    </lineage>
</organism>
<protein>
    <submittedName>
        <fullName evidence="1">Uncharacterized protein</fullName>
    </submittedName>
</protein>
<proteinExistence type="predicted"/>
<dbReference type="Proteomes" id="UP000276133">
    <property type="component" value="Unassembled WGS sequence"/>
</dbReference>
<dbReference type="EMBL" id="REGN01004566">
    <property type="protein sequence ID" value="RNA16972.1"/>
    <property type="molecule type" value="Genomic_DNA"/>
</dbReference>
<keyword evidence="2" id="KW-1185">Reference proteome</keyword>
<name>A0A3M7R060_BRAPC</name>
<reference evidence="1 2" key="1">
    <citation type="journal article" date="2018" name="Sci. Rep.">
        <title>Genomic signatures of local adaptation to the degree of environmental predictability in rotifers.</title>
        <authorList>
            <person name="Franch-Gras L."/>
            <person name="Hahn C."/>
            <person name="Garcia-Roger E.M."/>
            <person name="Carmona M.J."/>
            <person name="Serra M."/>
            <person name="Gomez A."/>
        </authorList>
    </citation>
    <scope>NUCLEOTIDE SEQUENCE [LARGE SCALE GENOMIC DNA]</scope>
    <source>
        <strain evidence="1">HYR1</strain>
    </source>
</reference>
<comment type="caution">
    <text evidence="1">The sequence shown here is derived from an EMBL/GenBank/DDBJ whole genome shotgun (WGS) entry which is preliminary data.</text>
</comment>
<evidence type="ECO:0000313" key="2">
    <source>
        <dbReference type="Proteomes" id="UP000276133"/>
    </source>
</evidence>
<evidence type="ECO:0000313" key="1">
    <source>
        <dbReference type="EMBL" id="RNA16972.1"/>
    </source>
</evidence>